<evidence type="ECO:0000256" key="1">
    <source>
        <dbReference type="ARBA" id="ARBA00010552"/>
    </source>
</evidence>
<proteinExistence type="inferred from homology"/>
<dbReference type="SUPFAM" id="SSF55298">
    <property type="entry name" value="YjgF-like"/>
    <property type="match status" value="1"/>
</dbReference>
<sequence length="128" mass="13617">MERKIIRTAAAPGAVGPYSQAVVCDGWLYVSGQIPLDPVTGDMVEGDIGAQADRVLRSLQAILEEAGAGLGDVVKVQVYLRDMNDFQQVNEVYARYFGEDPPARACVAVAGLPKGAQVEIDLVARVAN</sequence>
<name>A0A8J6Y8T1_9BACT</name>
<dbReference type="GO" id="GO:0005829">
    <property type="term" value="C:cytosol"/>
    <property type="evidence" value="ECO:0007669"/>
    <property type="project" value="TreeGrafter"/>
</dbReference>
<dbReference type="Pfam" id="PF01042">
    <property type="entry name" value="Ribonuc_L-PSP"/>
    <property type="match status" value="1"/>
</dbReference>
<dbReference type="InterPro" id="IPR006175">
    <property type="entry name" value="YjgF/YER057c/UK114"/>
</dbReference>
<dbReference type="InterPro" id="IPR035959">
    <property type="entry name" value="RutC-like_sf"/>
</dbReference>
<comment type="caution">
    <text evidence="2">The sequence shown here is derived from an EMBL/GenBank/DDBJ whole genome shotgun (WGS) entry which is preliminary data.</text>
</comment>
<gene>
    <name evidence="2" type="ORF">IFK94_14765</name>
</gene>
<dbReference type="InterPro" id="IPR019897">
    <property type="entry name" value="RidA_CS"/>
</dbReference>
<dbReference type="PANTHER" id="PTHR11803:SF58">
    <property type="entry name" value="PROTEIN HMF1-RELATED"/>
    <property type="match status" value="1"/>
</dbReference>
<dbReference type="AlphaFoldDB" id="A0A8J6Y8T1"/>
<dbReference type="NCBIfam" id="TIGR00004">
    <property type="entry name" value="Rid family detoxifying hydrolase"/>
    <property type="match status" value="1"/>
</dbReference>
<dbReference type="FunFam" id="3.30.1330.40:FF:000001">
    <property type="entry name" value="L-PSP family endoribonuclease"/>
    <property type="match status" value="1"/>
</dbReference>
<dbReference type="InterPro" id="IPR006056">
    <property type="entry name" value="RidA"/>
</dbReference>
<protein>
    <submittedName>
        <fullName evidence="2">RidA family protein</fullName>
    </submittedName>
</protein>
<dbReference type="GO" id="GO:0019239">
    <property type="term" value="F:deaminase activity"/>
    <property type="evidence" value="ECO:0007669"/>
    <property type="project" value="TreeGrafter"/>
</dbReference>
<evidence type="ECO:0000313" key="3">
    <source>
        <dbReference type="Proteomes" id="UP000648239"/>
    </source>
</evidence>
<accession>A0A8J6Y8T1</accession>
<organism evidence="2 3">
    <name type="scientific">Candidatus Polarisedimenticola svalbardensis</name>
    <dbReference type="NCBI Taxonomy" id="2886004"/>
    <lineage>
        <taxon>Bacteria</taxon>
        <taxon>Pseudomonadati</taxon>
        <taxon>Acidobacteriota</taxon>
        <taxon>Candidatus Polarisedimenticolia</taxon>
        <taxon>Candidatus Polarisedimenticolales</taxon>
        <taxon>Candidatus Polarisedimenticolaceae</taxon>
        <taxon>Candidatus Polarisedimenticola</taxon>
    </lineage>
</organism>
<dbReference type="PROSITE" id="PS01094">
    <property type="entry name" value="UPF0076"/>
    <property type="match status" value="1"/>
</dbReference>
<dbReference type="Gene3D" id="3.30.1330.40">
    <property type="entry name" value="RutC-like"/>
    <property type="match status" value="1"/>
</dbReference>
<dbReference type="PANTHER" id="PTHR11803">
    <property type="entry name" value="2-IMINOBUTANOATE/2-IMINOPROPANOATE DEAMINASE RIDA"/>
    <property type="match status" value="1"/>
</dbReference>
<comment type="similarity">
    <text evidence="1">Belongs to the RutC family.</text>
</comment>
<dbReference type="Proteomes" id="UP000648239">
    <property type="component" value="Unassembled WGS sequence"/>
</dbReference>
<dbReference type="CDD" id="cd00448">
    <property type="entry name" value="YjgF_YER057c_UK114_family"/>
    <property type="match status" value="1"/>
</dbReference>
<evidence type="ECO:0000313" key="2">
    <source>
        <dbReference type="EMBL" id="MBD3869380.1"/>
    </source>
</evidence>
<reference evidence="2 3" key="1">
    <citation type="submission" date="2020-08" db="EMBL/GenBank/DDBJ databases">
        <title>Acidobacteriota in marine sediments use diverse sulfur dissimilation pathways.</title>
        <authorList>
            <person name="Wasmund K."/>
        </authorList>
    </citation>
    <scope>NUCLEOTIDE SEQUENCE [LARGE SCALE GENOMIC DNA]</scope>
    <source>
        <strain evidence="2">MAG AM4</strain>
    </source>
</reference>
<dbReference type="EMBL" id="JACXWD010000080">
    <property type="protein sequence ID" value="MBD3869380.1"/>
    <property type="molecule type" value="Genomic_DNA"/>
</dbReference>